<protein>
    <submittedName>
        <fullName evidence="2">Uncharacterized protein</fullName>
    </submittedName>
</protein>
<dbReference type="Proteomes" id="UP001307889">
    <property type="component" value="Chromosome 10"/>
</dbReference>
<feature type="compositionally biased region" description="Pro residues" evidence="1">
    <location>
        <begin position="19"/>
        <end position="30"/>
    </location>
</feature>
<proteinExistence type="predicted"/>
<evidence type="ECO:0000313" key="2">
    <source>
        <dbReference type="EMBL" id="BES99657.1"/>
    </source>
</evidence>
<keyword evidence="3" id="KW-1185">Reference proteome</keyword>
<dbReference type="EMBL" id="AP028918">
    <property type="protein sequence ID" value="BES99657.1"/>
    <property type="molecule type" value="Genomic_DNA"/>
</dbReference>
<accession>A0ABN7B5H4</accession>
<evidence type="ECO:0000313" key="3">
    <source>
        <dbReference type="Proteomes" id="UP001307889"/>
    </source>
</evidence>
<feature type="region of interest" description="Disordered" evidence="1">
    <location>
        <begin position="1"/>
        <end position="30"/>
    </location>
</feature>
<reference evidence="2 3" key="1">
    <citation type="submission" date="2023-09" db="EMBL/GenBank/DDBJ databases">
        <title>Nesidiocoris tenuis whole genome shotgun sequence.</title>
        <authorList>
            <person name="Shibata T."/>
            <person name="Shimoda M."/>
            <person name="Kobayashi T."/>
            <person name="Uehara T."/>
        </authorList>
    </citation>
    <scope>NUCLEOTIDE SEQUENCE [LARGE SCALE GENOMIC DNA]</scope>
    <source>
        <strain evidence="2 3">Japan</strain>
    </source>
</reference>
<organism evidence="2 3">
    <name type="scientific">Nesidiocoris tenuis</name>
    <dbReference type="NCBI Taxonomy" id="355587"/>
    <lineage>
        <taxon>Eukaryota</taxon>
        <taxon>Metazoa</taxon>
        <taxon>Ecdysozoa</taxon>
        <taxon>Arthropoda</taxon>
        <taxon>Hexapoda</taxon>
        <taxon>Insecta</taxon>
        <taxon>Pterygota</taxon>
        <taxon>Neoptera</taxon>
        <taxon>Paraneoptera</taxon>
        <taxon>Hemiptera</taxon>
        <taxon>Heteroptera</taxon>
        <taxon>Panheteroptera</taxon>
        <taxon>Cimicomorpha</taxon>
        <taxon>Miridae</taxon>
        <taxon>Dicyphina</taxon>
        <taxon>Nesidiocoris</taxon>
    </lineage>
</organism>
<evidence type="ECO:0000256" key="1">
    <source>
        <dbReference type="SAM" id="MobiDB-lite"/>
    </source>
</evidence>
<gene>
    <name evidence="2" type="ORF">NTJ_12475</name>
</gene>
<sequence length="81" mass="8679">MRFQPLETGDGSLYKSLPQPIPPPRSSSYPPPSILFSIASQSSETTVRFAQSSSANLDELLAPPPQICRSTGELSAAGFRI</sequence>
<name>A0ABN7B5H4_9HEMI</name>